<dbReference type="PANTHER" id="PTHR10459:SF80">
    <property type="entry name" value="POLY [ADP-RIBOSE] POLYMERASE 1"/>
    <property type="match status" value="1"/>
</dbReference>
<evidence type="ECO:0000313" key="10">
    <source>
        <dbReference type="EMBL" id="KAK5834319.1"/>
    </source>
</evidence>
<keyword evidence="11" id="KW-1185">Reference proteome</keyword>
<evidence type="ECO:0000256" key="7">
    <source>
        <dbReference type="RuleBase" id="RU362114"/>
    </source>
</evidence>
<evidence type="ECO:0000256" key="3">
    <source>
        <dbReference type="ARBA" id="ARBA00022679"/>
    </source>
</evidence>
<sequence>MMEFEINMSEMPLGKLSKNNIQKGFEALTEIQNLLNSDASDPSLKESFIFDASNRFFTVIPSIHPHVIRDEDDFKAKVKMLEALQGIEIASRLVGFDVDNDDSLDEKYKKLHCDITPLPHDSEDFQLIEKYLLTTHAPTHTDWKLELEEVFSLEREGELDKFAPFREKLSNRMLLWHGSRLTNFVGILSQGLRIAPPEAPATGYMFGKGVYFADLVSKSAQYCFTDRKNPVGLMLLSEVALGEVYELTKAKYIEKLPKGKHSTKGLGKKVPKRSDFVKWKDDIIVPCSKPVPSSVKESELMYNEYIVYNTSQVKIQFLLKVRFHHKR</sequence>
<feature type="domain" description="PARP catalytic" evidence="8">
    <location>
        <begin position="102"/>
        <end position="327"/>
    </location>
</feature>
<accession>A0ABR0Q5L0</accession>
<evidence type="ECO:0000256" key="4">
    <source>
        <dbReference type="ARBA" id="ARBA00022695"/>
    </source>
</evidence>
<dbReference type="CDD" id="cd01437">
    <property type="entry name" value="parp_like"/>
    <property type="match status" value="1"/>
</dbReference>
<evidence type="ECO:0000259" key="9">
    <source>
        <dbReference type="PROSITE" id="PS51060"/>
    </source>
</evidence>
<dbReference type="SUPFAM" id="SSF56399">
    <property type="entry name" value="ADP-ribosylation"/>
    <property type="match status" value="1"/>
</dbReference>
<dbReference type="Proteomes" id="UP001358586">
    <property type="component" value="Chromosome 5"/>
</dbReference>
<dbReference type="EC" id="2.4.2.-" evidence="7"/>
<comment type="subcellular location">
    <subcellularLocation>
        <location evidence="1">Nucleus</location>
    </subcellularLocation>
</comment>
<dbReference type="SUPFAM" id="SSF47587">
    <property type="entry name" value="Domain of poly(ADP-ribose) polymerase"/>
    <property type="match status" value="1"/>
</dbReference>
<evidence type="ECO:0000313" key="11">
    <source>
        <dbReference type="Proteomes" id="UP001358586"/>
    </source>
</evidence>
<name>A0ABR0Q5L0_GOSAR</name>
<protein>
    <recommendedName>
        <fullName evidence="7">Poly [ADP-ribose] polymerase</fullName>
        <shortName evidence="7">PARP</shortName>
        <ecNumber evidence="7">2.4.2.-</ecNumber>
    </recommendedName>
</protein>
<dbReference type="InterPro" id="IPR004102">
    <property type="entry name" value="Poly(ADP-ribose)pol_reg_dom"/>
</dbReference>
<evidence type="ECO:0000256" key="1">
    <source>
        <dbReference type="ARBA" id="ARBA00004123"/>
    </source>
</evidence>
<dbReference type="Gene3D" id="1.20.142.10">
    <property type="entry name" value="Poly(ADP-ribose) polymerase, regulatory domain"/>
    <property type="match status" value="1"/>
</dbReference>
<reference evidence="10 11" key="1">
    <citation type="submission" date="2023-03" db="EMBL/GenBank/DDBJ databases">
        <title>WGS of Gossypium arboreum.</title>
        <authorList>
            <person name="Yu D."/>
        </authorList>
    </citation>
    <scope>NUCLEOTIDE SEQUENCE [LARGE SCALE GENOMIC DNA]</scope>
    <source>
        <tissue evidence="10">Leaf</tissue>
    </source>
</reference>
<keyword evidence="3 7" id="KW-0808">Transferase</keyword>
<dbReference type="PROSITE" id="PS51059">
    <property type="entry name" value="PARP_CATALYTIC"/>
    <property type="match status" value="1"/>
</dbReference>
<proteinExistence type="predicted"/>
<dbReference type="PANTHER" id="PTHR10459">
    <property type="entry name" value="DNA LIGASE"/>
    <property type="match status" value="1"/>
</dbReference>
<dbReference type="InterPro" id="IPR036616">
    <property type="entry name" value="Poly(ADP-ribose)pol_reg_dom_sf"/>
</dbReference>
<keyword evidence="6" id="KW-0539">Nucleus</keyword>
<dbReference type="Gene3D" id="3.90.228.10">
    <property type="match status" value="1"/>
</dbReference>
<dbReference type="Pfam" id="PF02877">
    <property type="entry name" value="PARP_reg"/>
    <property type="match status" value="1"/>
</dbReference>
<keyword evidence="5 7" id="KW-0520">NAD</keyword>
<dbReference type="EMBL" id="JARKNE010000005">
    <property type="protein sequence ID" value="KAK5834319.1"/>
    <property type="molecule type" value="Genomic_DNA"/>
</dbReference>
<dbReference type="Pfam" id="PF00644">
    <property type="entry name" value="PARP"/>
    <property type="match status" value="1"/>
</dbReference>
<evidence type="ECO:0000256" key="2">
    <source>
        <dbReference type="ARBA" id="ARBA00022676"/>
    </source>
</evidence>
<dbReference type="InterPro" id="IPR012317">
    <property type="entry name" value="Poly(ADP-ribose)pol_cat_dom"/>
</dbReference>
<dbReference type="PROSITE" id="PS51060">
    <property type="entry name" value="PARP_ALPHA_HD"/>
    <property type="match status" value="1"/>
</dbReference>
<evidence type="ECO:0000256" key="6">
    <source>
        <dbReference type="ARBA" id="ARBA00023242"/>
    </source>
</evidence>
<evidence type="ECO:0000256" key="5">
    <source>
        <dbReference type="ARBA" id="ARBA00023027"/>
    </source>
</evidence>
<dbReference type="InterPro" id="IPR050800">
    <property type="entry name" value="ARTD/PARP"/>
</dbReference>
<organism evidence="10 11">
    <name type="scientific">Gossypium arboreum</name>
    <name type="common">Tree cotton</name>
    <name type="synonym">Gossypium nanking</name>
    <dbReference type="NCBI Taxonomy" id="29729"/>
    <lineage>
        <taxon>Eukaryota</taxon>
        <taxon>Viridiplantae</taxon>
        <taxon>Streptophyta</taxon>
        <taxon>Embryophyta</taxon>
        <taxon>Tracheophyta</taxon>
        <taxon>Spermatophyta</taxon>
        <taxon>Magnoliopsida</taxon>
        <taxon>eudicotyledons</taxon>
        <taxon>Gunneridae</taxon>
        <taxon>Pentapetalae</taxon>
        <taxon>rosids</taxon>
        <taxon>malvids</taxon>
        <taxon>Malvales</taxon>
        <taxon>Malvaceae</taxon>
        <taxon>Malvoideae</taxon>
        <taxon>Gossypium</taxon>
    </lineage>
</organism>
<comment type="caution">
    <text evidence="10">The sequence shown here is derived from an EMBL/GenBank/DDBJ whole genome shotgun (WGS) entry which is preliminary data.</text>
</comment>
<feature type="domain" description="PARP alpha-helical" evidence="9">
    <location>
        <begin position="1"/>
        <end position="95"/>
    </location>
</feature>
<keyword evidence="2 7" id="KW-0328">Glycosyltransferase</keyword>
<keyword evidence="4" id="KW-0548">Nucleotidyltransferase</keyword>
<gene>
    <name evidence="10" type="ORF">PVK06_018196</name>
</gene>
<evidence type="ECO:0000259" key="8">
    <source>
        <dbReference type="PROSITE" id="PS51059"/>
    </source>
</evidence>